<dbReference type="SMART" id="SM00239">
    <property type="entry name" value="C2"/>
    <property type="match status" value="2"/>
</dbReference>
<protein>
    <recommendedName>
        <fullName evidence="2">C2 domain-containing protein</fullName>
    </recommendedName>
</protein>
<feature type="non-terminal residue" evidence="3">
    <location>
        <position position="1"/>
    </location>
</feature>
<dbReference type="SUPFAM" id="SSF49562">
    <property type="entry name" value="C2 domain (Calcium/lipid-binding domain, CaLB)"/>
    <property type="match status" value="2"/>
</dbReference>
<dbReference type="InterPro" id="IPR035892">
    <property type="entry name" value="C2_domain_sf"/>
</dbReference>
<feature type="domain" description="C2" evidence="2">
    <location>
        <begin position="2"/>
        <end position="125"/>
    </location>
</feature>
<feature type="region of interest" description="Disordered" evidence="1">
    <location>
        <begin position="152"/>
        <end position="314"/>
    </location>
</feature>
<feature type="compositionally biased region" description="Low complexity" evidence="1">
    <location>
        <begin position="195"/>
        <end position="208"/>
    </location>
</feature>
<dbReference type="AlphaFoldDB" id="A0A1D1XII2"/>
<dbReference type="Pfam" id="PF00168">
    <property type="entry name" value="C2"/>
    <property type="match status" value="2"/>
</dbReference>
<proteinExistence type="predicted"/>
<dbReference type="EMBL" id="GDJX01025750">
    <property type="protein sequence ID" value="JAT42186.1"/>
    <property type="molecule type" value="Transcribed_RNA"/>
</dbReference>
<feature type="domain" description="C2" evidence="2">
    <location>
        <begin position="304"/>
        <end position="447"/>
    </location>
</feature>
<gene>
    <name evidence="3" type="ORF">g.35376</name>
</gene>
<dbReference type="PROSITE" id="PS50004">
    <property type="entry name" value="C2"/>
    <property type="match status" value="2"/>
</dbReference>
<dbReference type="InterPro" id="IPR047259">
    <property type="entry name" value="QUIRKY-like"/>
</dbReference>
<dbReference type="PANTHER" id="PTHR31425:SF35">
    <property type="entry name" value="MULTIPLE C2 DOMAIN AND TRANSMEMBRANE REGION PROTEIN 16"/>
    <property type="match status" value="1"/>
</dbReference>
<dbReference type="InterPro" id="IPR000008">
    <property type="entry name" value="C2_dom"/>
</dbReference>
<feature type="non-terminal residue" evidence="3">
    <location>
        <position position="503"/>
    </location>
</feature>
<evidence type="ECO:0000256" key="1">
    <source>
        <dbReference type="SAM" id="MobiDB-lite"/>
    </source>
</evidence>
<accession>A0A1D1XII2</accession>
<feature type="compositionally biased region" description="Pro residues" evidence="1">
    <location>
        <begin position="267"/>
        <end position="276"/>
    </location>
</feature>
<dbReference type="PANTHER" id="PTHR31425">
    <property type="entry name" value="PHOSPHORIBOSYLANTHRANILATE TRANSFERASE ISOFORM 1"/>
    <property type="match status" value="1"/>
</dbReference>
<name>A0A1D1XII2_9ARAE</name>
<organism evidence="3">
    <name type="scientific">Anthurium amnicola</name>
    <dbReference type="NCBI Taxonomy" id="1678845"/>
    <lineage>
        <taxon>Eukaryota</taxon>
        <taxon>Viridiplantae</taxon>
        <taxon>Streptophyta</taxon>
        <taxon>Embryophyta</taxon>
        <taxon>Tracheophyta</taxon>
        <taxon>Spermatophyta</taxon>
        <taxon>Magnoliopsida</taxon>
        <taxon>Liliopsida</taxon>
        <taxon>Araceae</taxon>
        <taxon>Pothoideae</taxon>
        <taxon>Potheae</taxon>
        <taxon>Anthurium</taxon>
    </lineage>
</organism>
<feature type="compositionally biased region" description="Low complexity" evidence="1">
    <location>
        <begin position="222"/>
        <end position="248"/>
    </location>
</feature>
<feature type="compositionally biased region" description="Pro residues" evidence="1">
    <location>
        <begin position="288"/>
        <end position="300"/>
    </location>
</feature>
<reference evidence="3" key="1">
    <citation type="submission" date="2015-07" db="EMBL/GenBank/DDBJ databases">
        <title>Transcriptome Assembly of Anthurium amnicola.</title>
        <authorList>
            <person name="Suzuki J."/>
        </authorList>
    </citation>
    <scope>NUCLEOTIDE SEQUENCE</scope>
</reference>
<dbReference type="Gene3D" id="2.60.40.150">
    <property type="entry name" value="C2 domain"/>
    <property type="match status" value="2"/>
</dbReference>
<sequence>RERERVVVVLQQIGQGMAGTVRKLVVEVVEARDLLPKDGAGSSSPYAVVDFDGQRRRTSTAHRTLNPTWNDTLTFDLVTAGDGEPMEVDVLHDRRVGPSRRSNFLGRVRLDSGQFVRKGEEALIHFPLQRKTFFSWVRGDLGLRVYFSDEPAPAPTLPSPPDAPADEPAEAPTATEAEKPDETAPPPAEAEKSPEAAAAAPAPEETTPAAPPPAADPPAESPPAAAGDQQEPPPAQEDAPNAENPPEDSAAGSVPPAPEKNTLPVGPEAPTPPPPPEPEKEMAAGAPQPQPRPMPPPITPVPSTAGNAGVPERSSLDLVEKMQYLFVRVVRARSLPAGAGSPHVRVAVSGRRAGTGPPARTTSSHHTVSFEWEQTFAFPREASSSSAASDQSPLEISVWDLPPGTTAVDENDDDVPAGRSFLGGVCFDVSEVPIRDPPDSPLATQWYRLEGAGTGGGDLMLATWVGTQADESFHGAWKADAPRSRAAGASRSKVYVSPKLWYL</sequence>
<evidence type="ECO:0000259" key="2">
    <source>
        <dbReference type="PROSITE" id="PS50004"/>
    </source>
</evidence>
<feature type="compositionally biased region" description="Pro residues" evidence="1">
    <location>
        <begin position="152"/>
        <end position="163"/>
    </location>
</feature>
<feature type="compositionally biased region" description="Pro residues" evidence="1">
    <location>
        <begin position="209"/>
        <end position="221"/>
    </location>
</feature>
<evidence type="ECO:0000313" key="3">
    <source>
        <dbReference type="EMBL" id="JAT42186.1"/>
    </source>
</evidence>